<name>A0A218M5S6_9CAUD</name>
<evidence type="ECO:0000313" key="1">
    <source>
        <dbReference type="EMBL" id="ASD52309.1"/>
    </source>
</evidence>
<dbReference type="EMBL" id="MF038790">
    <property type="protein sequence ID" value="ASD52309.1"/>
    <property type="molecule type" value="Genomic_DNA"/>
</dbReference>
<keyword evidence="2" id="KW-1185">Reference proteome</keyword>
<sequence length="56" mass="6229">MLVETKRQASLISVRTGLKEDTCLDLLLSGWSFVQQNDGQPDHWVSSQGSLSLPKK</sequence>
<dbReference type="Proteomes" id="UP000225325">
    <property type="component" value="Segment"/>
</dbReference>
<gene>
    <name evidence="1" type="ORF">NIKTSON_50</name>
</gene>
<protein>
    <submittedName>
        <fullName evidence="1">Uncharacterized protein</fullName>
    </submittedName>
</protein>
<organism evidence="1 2">
    <name type="scientific">Arthrobacter phage Niktson</name>
    <dbReference type="NCBI Taxonomy" id="2014347"/>
    <lineage>
        <taxon>Viruses</taxon>
        <taxon>Duplodnaviria</taxon>
        <taxon>Heunggongvirae</taxon>
        <taxon>Uroviricota</taxon>
        <taxon>Caudoviricetes</taxon>
        <taxon>Gordonvirus</taxon>
        <taxon>Gordonvirus niktson</taxon>
    </lineage>
</organism>
<accession>A0A218M5S6</accession>
<evidence type="ECO:0000313" key="2">
    <source>
        <dbReference type="Proteomes" id="UP000225325"/>
    </source>
</evidence>
<reference evidence="1 2" key="1">
    <citation type="submission" date="2017-05" db="EMBL/GenBank/DDBJ databases">
        <authorList>
            <person name="Hanf Z.R."/>
            <person name="Kautto E.A."/>
            <person name="Lee N.W."/>
            <person name="Nabb C."/>
            <person name="Nelson M."/>
            <person name="Smith O.J."/>
            <person name="Steiner S.B."/>
            <person name="Tyransky A."/>
            <person name="Ball S.L."/>
            <person name="Breitenberger C.A."/>
            <person name="Daniels C.J."/>
            <person name="Garlena R.A."/>
            <person name="Russell D.A."/>
            <person name="Pope W.H."/>
            <person name="Jacobs-Sera D."/>
            <person name="Hendrix R.W."/>
            <person name="Hatfull G.F."/>
        </authorList>
    </citation>
    <scope>NUCLEOTIDE SEQUENCE [LARGE SCALE GENOMIC DNA]</scope>
</reference>
<proteinExistence type="predicted"/>